<dbReference type="AlphaFoldDB" id="A0A2H0KQW7"/>
<evidence type="ECO:0000313" key="2">
    <source>
        <dbReference type="Proteomes" id="UP000231550"/>
    </source>
</evidence>
<name>A0A2H0KQW7_9BACT</name>
<accession>A0A2H0KQW7</accession>
<gene>
    <name evidence="1" type="ORF">COV85_01650</name>
</gene>
<reference evidence="1 2" key="1">
    <citation type="submission" date="2017-09" db="EMBL/GenBank/DDBJ databases">
        <title>Depth-based differentiation of microbial function through sediment-hosted aquifers and enrichment of novel symbionts in the deep terrestrial subsurface.</title>
        <authorList>
            <person name="Probst A.J."/>
            <person name="Ladd B."/>
            <person name="Jarett J.K."/>
            <person name="Geller-Mcgrath D.E."/>
            <person name="Sieber C.M."/>
            <person name="Emerson J.B."/>
            <person name="Anantharaman K."/>
            <person name="Thomas B.C."/>
            <person name="Malmstrom R."/>
            <person name="Stieglmeier M."/>
            <person name="Klingl A."/>
            <person name="Woyke T."/>
            <person name="Ryan C.M."/>
            <person name="Banfield J.F."/>
        </authorList>
    </citation>
    <scope>NUCLEOTIDE SEQUENCE [LARGE SCALE GENOMIC DNA]</scope>
    <source>
        <strain evidence="1">CG11_big_fil_rev_8_21_14_0_20_44_10</strain>
    </source>
</reference>
<protein>
    <submittedName>
        <fullName evidence="1">Uncharacterized protein</fullName>
    </submittedName>
</protein>
<dbReference type="Proteomes" id="UP000231550">
    <property type="component" value="Unassembled WGS sequence"/>
</dbReference>
<dbReference type="EMBL" id="PCVN01000042">
    <property type="protein sequence ID" value="PIQ74529.1"/>
    <property type="molecule type" value="Genomic_DNA"/>
</dbReference>
<comment type="caution">
    <text evidence="1">The sequence shown here is derived from an EMBL/GenBank/DDBJ whole genome shotgun (WGS) entry which is preliminary data.</text>
</comment>
<evidence type="ECO:0000313" key="1">
    <source>
        <dbReference type="EMBL" id="PIQ74529.1"/>
    </source>
</evidence>
<organism evidence="1 2">
    <name type="scientific">Candidatus Portnoybacteria bacterium CG11_big_fil_rev_8_21_14_0_20_44_10</name>
    <dbReference type="NCBI Taxonomy" id="1974818"/>
    <lineage>
        <taxon>Bacteria</taxon>
        <taxon>Candidatus Portnoyibacteriota</taxon>
    </lineage>
</organism>
<sequence>MEAFFDKIRGGGKIMKINDKRFVLWRIGGGKRGHIFPKNNLGKALCLRGPAGTESLPDDEICKDCAKEYPIVARSPVFATFMG</sequence>
<proteinExistence type="predicted"/>